<sequence length="82" mass="9397">MSPPQHKKDEFDLARYRIRLSAAINTVPIYRLTAITKISRNTLTKYKHLQSSPDMRKLCLIAEATNISVHWILFGNGNNARS</sequence>
<dbReference type="PROSITE" id="PS50943">
    <property type="entry name" value="HTH_CROC1"/>
    <property type="match status" value="1"/>
</dbReference>
<accession>F9RIE8</accession>
<dbReference type="InterPro" id="IPR010982">
    <property type="entry name" value="Lambda_DNA-bd_dom_sf"/>
</dbReference>
<gene>
    <name evidence="2" type="ORF">VIS19158_11803</name>
</gene>
<feature type="domain" description="HTH cro/C1-type" evidence="1">
    <location>
        <begin position="38"/>
        <end position="72"/>
    </location>
</feature>
<comment type="caution">
    <text evidence="2">The sequence shown here is derived from an EMBL/GenBank/DDBJ whole genome shotgun (WGS) entry which is preliminary data.</text>
</comment>
<dbReference type="InterPro" id="IPR001387">
    <property type="entry name" value="Cro/C1-type_HTH"/>
</dbReference>
<evidence type="ECO:0000313" key="3">
    <source>
        <dbReference type="Proteomes" id="UP000004349"/>
    </source>
</evidence>
<dbReference type="Proteomes" id="UP000004349">
    <property type="component" value="Unassembled WGS sequence"/>
</dbReference>
<evidence type="ECO:0000313" key="2">
    <source>
        <dbReference type="EMBL" id="EGU42480.1"/>
    </source>
</evidence>
<protein>
    <recommendedName>
        <fullName evidence="1">HTH cro/C1-type domain-containing protein</fullName>
    </recommendedName>
</protein>
<dbReference type="EMBL" id="AFWE01000018">
    <property type="protein sequence ID" value="EGU42480.1"/>
    <property type="molecule type" value="Genomic_DNA"/>
</dbReference>
<dbReference type="AlphaFoldDB" id="F9RIE8"/>
<dbReference type="SUPFAM" id="SSF47413">
    <property type="entry name" value="lambda repressor-like DNA-binding domains"/>
    <property type="match status" value="1"/>
</dbReference>
<proteinExistence type="predicted"/>
<organism evidence="2 3">
    <name type="scientific">Vibrio scophthalmi LMG 19158</name>
    <dbReference type="NCBI Taxonomy" id="870967"/>
    <lineage>
        <taxon>Bacteria</taxon>
        <taxon>Pseudomonadati</taxon>
        <taxon>Pseudomonadota</taxon>
        <taxon>Gammaproteobacteria</taxon>
        <taxon>Vibrionales</taxon>
        <taxon>Vibrionaceae</taxon>
        <taxon>Vibrio</taxon>
    </lineage>
</organism>
<reference evidence="2 3" key="1">
    <citation type="journal article" date="2012" name="Int. J. Syst. Evol. Microbiol.">
        <title>Vibrio caribbeanicus sp. nov., isolated from the marine sponge Scleritoderma cyanea.</title>
        <authorList>
            <person name="Hoffmann M."/>
            <person name="Monday S.R."/>
            <person name="Allard M.W."/>
            <person name="Strain E.A."/>
            <person name="Whittaker P."/>
            <person name="Naum M."/>
            <person name="McCarthy P.J."/>
            <person name="Lopez J.V."/>
            <person name="Fischer M."/>
            <person name="Brown E.W."/>
        </authorList>
    </citation>
    <scope>NUCLEOTIDE SEQUENCE [LARGE SCALE GENOMIC DNA]</scope>
    <source>
        <strain evidence="2 3">LMG 19158</strain>
    </source>
</reference>
<evidence type="ECO:0000259" key="1">
    <source>
        <dbReference type="PROSITE" id="PS50943"/>
    </source>
</evidence>
<dbReference type="GO" id="GO:0003677">
    <property type="term" value="F:DNA binding"/>
    <property type="evidence" value="ECO:0007669"/>
    <property type="project" value="InterPro"/>
</dbReference>
<dbReference type="Gene3D" id="1.10.260.40">
    <property type="entry name" value="lambda repressor-like DNA-binding domains"/>
    <property type="match status" value="1"/>
</dbReference>
<name>F9RIE8_9VIBR</name>